<protein>
    <submittedName>
        <fullName evidence="2">Uncharacterized protein</fullName>
    </submittedName>
</protein>
<feature type="chain" id="PRO_5046811538" evidence="1">
    <location>
        <begin position="22"/>
        <end position="103"/>
    </location>
</feature>
<keyword evidence="1" id="KW-0732">Signal</keyword>
<accession>A0ABN8YXJ2</accession>
<name>A0ABN8YXJ2_RANTA</name>
<reference evidence="2" key="1">
    <citation type="submission" date="2023-04" db="EMBL/GenBank/DDBJ databases">
        <authorList>
            <consortium name="ELIXIR-Norway"/>
        </authorList>
    </citation>
    <scope>NUCLEOTIDE SEQUENCE [LARGE SCALE GENOMIC DNA]</scope>
</reference>
<evidence type="ECO:0000313" key="3">
    <source>
        <dbReference type="Proteomes" id="UP001176941"/>
    </source>
</evidence>
<feature type="signal peptide" evidence="1">
    <location>
        <begin position="1"/>
        <end position="21"/>
    </location>
</feature>
<gene>
    <name evidence="2" type="ORF">MRATA1EN1_LOCUS15040</name>
</gene>
<organism evidence="2 3">
    <name type="scientific">Rangifer tarandus platyrhynchus</name>
    <name type="common">Svalbard reindeer</name>
    <dbReference type="NCBI Taxonomy" id="3082113"/>
    <lineage>
        <taxon>Eukaryota</taxon>
        <taxon>Metazoa</taxon>
        <taxon>Chordata</taxon>
        <taxon>Craniata</taxon>
        <taxon>Vertebrata</taxon>
        <taxon>Euteleostomi</taxon>
        <taxon>Mammalia</taxon>
        <taxon>Eutheria</taxon>
        <taxon>Laurasiatheria</taxon>
        <taxon>Artiodactyla</taxon>
        <taxon>Ruminantia</taxon>
        <taxon>Pecora</taxon>
        <taxon>Cervidae</taxon>
        <taxon>Odocoileinae</taxon>
        <taxon>Rangifer</taxon>
    </lineage>
</organism>
<keyword evidence="3" id="KW-1185">Reference proteome</keyword>
<evidence type="ECO:0000313" key="2">
    <source>
        <dbReference type="EMBL" id="CAI9166078.1"/>
    </source>
</evidence>
<evidence type="ECO:0000256" key="1">
    <source>
        <dbReference type="SAM" id="SignalP"/>
    </source>
</evidence>
<sequence length="103" mass="11280">MMGWGFQFASVSCFWLLEVVGLQCTVPSGPLPREFLMAGAQRSGSACQGASHCPSLPPAPISKSAFLHEEILVKGALMGQELRWGWEVPEPEWLPPHAQETFL</sequence>
<dbReference type="EMBL" id="OX459961">
    <property type="protein sequence ID" value="CAI9166078.1"/>
    <property type="molecule type" value="Genomic_DNA"/>
</dbReference>
<dbReference type="Proteomes" id="UP001176941">
    <property type="component" value="Chromosome 25"/>
</dbReference>
<proteinExistence type="predicted"/>